<name>A0A0A9A1A3_ARUDO</name>
<evidence type="ECO:0000313" key="1">
    <source>
        <dbReference type="EMBL" id="JAD42785.1"/>
    </source>
</evidence>
<dbReference type="AlphaFoldDB" id="A0A0A9A1A3"/>
<protein>
    <submittedName>
        <fullName evidence="1">Uncharacterized protein</fullName>
    </submittedName>
</protein>
<dbReference type="EMBL" id="GBRH01255110">
    <property type="protein sequence ID" value="JAD42785.1"/>
    <property type="molecule type" value="Transcribed_RNA"/>
</dbReference>
<reference evidence="1" key="1">
    <citation type="submission" date="2014-09" db="EMBL/GenBank/DDBJ databases">
        <authorList>
            <person name="Magalhaes I.L.F."/>
            <person name="Oliveira U."/>
            <person name="Santos F.R."/>
            <person name="Vidigal T.H.D.A."/>
            <person name="Brescovit A.D."/>
            <person name="Santos A.J."/>
        </authorList>
    </citation>
    <scope>NUCLEOTIDE SEQUENCE</scope>
    <source>
        <tissue evidence="1">Shoot tissue taken approximately 20 cm above the soil surface</tissue>
    </source>
</reference>
<sequence>MNYKSVICFNFALNSHLLKQLDPCFTEAWQLQYCLFVVLLESLVQIIL</sequence>
<proteinExistence type="predicted"/>
<reference evidence="1" key="2">
    <citation type="journal article" date="2015" name="Data Brief">
        <title>Shoot transcriptome of the giant reed, Arundo donax.</title>
        <authorList>
            <person name="Barrero R.A."/>
            <person name="Guerrero F.D."/>
            <person name="Moolhuijzen P."/>
            <person name="Goolsby J.A."/>
            <person name="Tidwell J."/>
            <person name="Bellgard S.E."/>
            <person name="Bellgard M.I."/>
        </authorList>
    </citation>
    <scope>NUCLEOTIDE SEQUENCE</scope>
    <source>
        <tissue evidence="1">Shoot tissue taken approximately 20 cm above the soil surface</tissue>
    </source>
</reference>
<organism evidence="1">
    <name type="scientific">Arundo donax</name>
    <name type="common">Giant reed</name>
    <name type="synonym">Donax arundinaceus</name>
    <dbReference type="NCBI Taxonomy" id="35708"/>
    <lineage>
        <taxon>Eukaryota</taxon>
        <taxon>Viridiplantae</taxon>
        <taxon>Streptophyta</taxon>
        <taxon>Embryophyta</taxon>
        <taxon>Tracheophyta</taxon>
        <taxon>Spermatophyta</taxon>
        <taxon>Magnoliopsida</taxon>
        <taxon>Liliopsida</taxon>
        <taxon>Poales</taxon>
        <taxon>Poaceae</taxon>
        <taxon>PACMAD clade</taxon>
        <taxon>Arundinoideae</taxon>
        <taxon>Arundineae</taxon>
        <taxon>Arundo</taxon>
    </lineage>
</organism>
<accession>A0A0A9A1A3</accession>